<protein>
    <submittedName>
        <fullName evidence="1">Uncharacterized protein</fullName>
    </submittedName>
</protein>
<comment type="caution">
    <text evidence="1">The sequence shown here is derived from an EMBL/GenBank/DDBJ whole genome shotgun (WGS) entry which is preliminary data.</text>
</comment>
<reference evidence="2" key="1">
    <citation type="journal article" date="2019" name="Int. J. Syst. Evol. Microbiol.">
        <title>The Global Catalogue of Microorganisms (GCM) 10K type strain sequencing project: providing services to taxonomists for standard genome sequencing and annotation.</title>
        <authorList>
            <consortium name="The Broad Institute Genomics Platform"/>
            <consortium name="The Broad Institute Genome Sequencing Center for Infectious Disease"/>
            <person name="Wu L."/>
            <person name="Ma J."/>
        </authorList>
    </citation>
    <scope>NUCLEOTIDE SEQUENCE [LARGE SCALE GENOMIC DNA]</scope>
    <source>
        <strain evidence="2">JCM 17225</strain>
    </source>
</reference>
<organism evidence="1 2">
    <name type="scientific">Hymenobacter glaciei</name>
    <dbReference type="NCBI Taxonomy" id="877209"/>
    <lineage>
        <taxon>Bacteria</taxon>
        <taxon>Pseudomonadati</taxon>
        <taxon>Bacteroidota</taxon>
        <taxon>Cytophagia</taxon>
        <taxon>Cytophagales</taxon>
        <taxon>Hymenobacteraceae</taxon>
        <taxon>Hymenobacter</taxon>
    </lineage>
</organism>
<name>A0ABP7TL62_9BACT</name>
<keyword evidence="2" id="KW-1185">Reference proteome</keyword>
<sequence>MHLVSWLECIALWYCVDFMVARANLHHPSDPEANNWVLLLLPRMLARLIGVRVVRRFALRQVQQQIRCTNPARFAA</sequence>
<evidence type="ECO:0000313" key="2">
    <source>
        <dbReference type="Proteomes" id="UP001501469"/>
    </source>
</evidence>
<dbReference type="EMBL" id="BAABDK010000010">
    <property type="protein sequence ID" value="GAA4027644.1"/>
    <property type="molecule type" value="Genomic_DNA"/>
</dbReference>
<proteinExistence type="predicted"/>
<evidence type="ECO:0000313" key="1">
    <source>
        <dbReference type="EMBL" id="GAA4027644.1"/>
    </source>
</evidence>
<accession>A0ABP7TL62</accession>
<dbReference type="Proteomes" id="UP001501469">
    <property type="component" value="Unassembled WGS sequence"/>
</dbReference>
<gene>
    <name evidence="1" type="ORF">GCM10022409_09560</name>
</gene>